<evidence type="ECO:0000313" key="1">
    <source>
        <dbReference type="EMBL" id="GMI23540.1"/>
    </source>
</evidence>
<dbReference type="EMBL" id="BRYB01000129">
    <property type="protein sequence ID" value="GMI23540.1"/>
    <property type="molecule type" value="Genomic_DNA"/>
</dbReference>
<dbReference type="InterPro" id="IPR009069">
    <property type="entry name" value="Cys_alpha_HP_mot_SF"/>
</dbReference>
<protein>
    <recommendedName>
        <fullName evidence="3">CHCH domain-containing protein</fullName>
    </recommendedName>
</protein>
<proteinExistence type="predicted"/>
<gene>
    <name evidence="1" type="ORF">TeGR_g9072</name>
</gene>
<name>A0ABQ6MC51_9STRA</name>
<evidence type="ECO:0008006" key="3">
    <source>
        <dbReference type="Google" id="ProtNLM"/>
    </source>
</evidence>
<dbReference type="SUPFAM" id="SSF47072">
    <property type="entry name" value="Cysteine alpha-hairpin motif"/>
    <property type="match status" value="1"/>
</dbReference>
<comment type="caution">
    <text evidence="1">The sequence shown here is derived from an EMBL/GenBank/DDBJ whole genome shotgun (WGS) entry which is preliminary data.</text>
</comment>
<dbReference type="Proteomes" id="UP001165060">
    <property type="component" value="Unassembled WGS sequence"/>
</dbReference>
<accession>A0ABQ6MC51</accession>
<organism evidence="1 2">
    <name type="scientific">Tetraparma gracilis</name>
    <dbReference type="NCBI Taxonomy" id="2962635"/>
    <lineage>
        <taxon>Eukaryota</taxon>
        <taxon>Sar</taxon>
        <taxon>Stramenopiles</taxon>
        <taxon>Ochrophyta</taxon>
        <taxon>Bolidophyceae</taxon>
        <taxon>Parmales</taxon>
        <taxon>Triparmaceae</taxon>
        <taxon>Tetraparma</taxon>
    </lineage>
</organism>
<evidence type="ECO:0000313" key="2">
    <source>
        <dbReference type="Proteomes" id="UP001165060"/>
    </source>
</evidence>
<keyword evidence="2" id="KW-1185">Reference proteome</keyword>
<reference evidence="1 2" key="1">
    <citation type="journal article" date="2023" name="Commun. Biol.">
        <title>Genome analysis of Parmales, the sister group of diatoms, reveals the evolutionary specialization of diatoms from phago-mixotrophs to photoautotrophs.</title>
        <authorList>
            <person name="Ban H."/>
            <person name="Sato S."/>
            <person name="Yoshikawa S."/>
            <person name="Yamada K."/>
            <person name="Nakamura Y."/>
            <person name="Ichinomiya M."/>
            <person name="Sato N."/>
            <person name="Blanc-Mathieu R."/>
            <person name="Endo H."/>
            <person name="Kuwata A."/>
            <person name="Ogata H."/>
        </authorList>
    </citation>
    <scope>NUCLEOTIDE SEQUENCE [LARGE SCALE GENOMIC DNA]</scope>
</reference>
<sequence>MPSSHPHAQKAAAAFETCSAQRAASLKCVEDNYGDPRSSDLCRQFFDAYKKCTGEERLERLRRNREGH</sequence>
<dbReference type="PROSITE" id="PS51808">
    <property type="entry name" value="CHCH"/>
    <property type="match status" value="1"/>
</dbReference>